<evidence type="ECO:0000256" key="1">
    <source>
        <dbReference type="ARBA" id="ARBA00010515"/>
    </source>
</evidence>
<evidence type="ECO:0000313" key="4">
    <source>
        <dbReference type="EMBL" id="AEP27067.1"/>
    </source>
</evidence>
<comment type="similarity">
    <text evidence="1">Belongs to the 'GDXG' lipolytic enzyme family.</text>
</comment>
<dbReference type="Gene3D" id="3.40.50.1820">
    <property type="entry name" value="alpha/beta hydrolase"/>
    <property type="match status" value="1"/>
</dbReference>
<dbReference type="SUPFAM" id="SSF53474">
    <property type="entry name" value="alpha/beta-Hydrolases"/>
    <property type="match status" value="1"/>
</dbReference>
<dbReference type="GO" id="GO:0004806">
    <property type="term" value="F:triacylglycerol lipase activity"/>
    <property type="evidence" value="ECO:0007669"/>
    <property type="project" value="TreeGrafter"/>
</dbReference>
<evidence type="ECO:0000259" key="3">
    <source>
        <dbReference type="Pfam" id="PF07859"/>
    </source>
</evidence>
<dbReference type="InterPro" id="IPR013094">
    <property type="entry name" value="AB_hydrolase_3"/>
</dbReference>
<dbReference type="InterPro" id="IPR029058">
    <property type="entry name" value="AB_hydrolase_fold"/>
</dbReference>
<evidence type="ECO:0000256" key="2">
    <source>
        <dbReference type="ARBA" id="ARBA00022801"/>
    </source>
</evidence>
<feature type="domain" description="Alpha/beta hydrolase fold-3" evidence="3">
    <location>
        <begin position="81"/>
        <end position="288"/>
    </location>
</feature>
<accession>H8YPM9</accession>
<keyword evidence="2" id="KW-0378">Hydrolase</keyword>
<name>H8YPM9_9GAMM</name>
<sequence length="316" mass="34444">MTLDPQAARVLQAAEQSDLPLLETLSPEAARLQYEKGCAMVGGRPPQMFAVRDIAAPGPLGDIGLRVYTPRDPAGEAMPLLIYIHGGGYVIGSLDSHDIPCRHLAIHGDCMVISVDYRMAPEYPYPKPVEDCWAAVNWIVEQAEALGVRRDRIAIGGDSAGGNLATVTCLKAKAEGGPDFVYQLLIYPGTDRTRSQPSHTELAEGYRLTRPLLDWFMNHYFSGEPADANDPYSSPLHADDLGGLPPALVISAGYDPLRDEDIAYYEQLRAHGNDAEHLHYPGMIHGFINMPGVLDAAHECLEACGMRLQRVFAQPA</sequence>
<dbReference type="FunFam" id="3.40.50.1820:FF:000089">
    <property type="entry name" value="Alpha/beta hydrolase"/>
    <property type="match status" value="1"/>
</dbReference>
<dbReference type="Pfam" id="PF07859">
    <property type="entry name" value="Abhydrolase_3"/>
    <property type="match status" value="1"/>
</dbReference>
<reference evidence="4" key="1">
    <citation type="journal article" date="2011" name="J. Gen. Appl. Microbiol.">
        <title>A novel cold-adapted esterase from Salinisphaera sp. P7-4: gene cloning, overproduction, and characterization.</title>
        <authorList>
            <person name="Kim Y.O."/>
            <person name="Park I.S."/>
            <person name="Kim H.K."/>
            <person name="Nam B.H."/>
            <person name="Jeong Kong H."/>
            <person name="Kim W.J."/>
            <person name="Kim D.G."/>
            <person name="Kim K.K."/>
            <person name="Lee S.J."/>
        </authorList>
    </citation>
    <scope>NUCLEOTIDE SEQUENCE</scope>
    <source>
        <strain evidence="4">P7-4</strain>
    </source>
</reference>
<dbReference type="GO" id="GO:0019433">
    <property type="term" value="P:triglyceride catabolic process"/>
    <property type="evidence" value="ECO:0007669"/>
    <property type="project" value="TreeGrafter"/>
</dbReference>
<dbReference type="PROSITE" id="PS01173">
    <property type="entry name" value="LIPASE_GDXG_HIS"/>
    <property type="match status" value="1"/>
</dbReference>
<protein>
    <submittedName>
        <fullName evidence="4">Esterase</fullName>
    </submittedName>
</protein>
<dbReference type="PANTHER" id="PTHR23025:SF4">
    <property type="entry name" value="ALPHA_BETA HYDROLASE FOLD-3 DOMAIN-CONTAINING PROTEIN"/>
    <property type="match status" value="1"/>
</dbReference>
<reference evidence="4" key="2">
    <citation type="submission" date="2011-04" db="EMBL/GenBank/DDBJ databases">
        <authorList>
            <person name="Kim Y.-O."/>
            <person name="Lee S.-J."/>
            <person name="Nam B.-H."/>
        </authorList>
    </citation>
    <scope>NUCLEOTIDE SEQUENCE</scope>
    <source>
        <strain evidence="4">P7-4</strain>
    </source>
</reference>
<dbReference type="PANTHER" id="PTHR23025">
    <property type="entry name" value="TRIACYLGLYCEROL LIPASE"/>
    <property type="match status" value="1"/>
</dbReference>
<organism evidence="4">
    <name type="scientific">Salinisphaera sp. P7-4</name>
    <dbReference type="NCBI Taxonomy" id="1090043"/>
    <lineage>
        <taxon>Bacteria</taxon>
        <taxon>Pseudomonadati</taxon>
        <taxon>Pseudomonadota</taxon>
        <taxon>Gammaproteobacteria</taxon>
        <taxon>Salinisphaerales</taxon>
        <taxon>Salinisphaeraceae</taxon>
        <taxon>Salinisphaera</taxon>
    </lineage>
</organism>
<dbReference type="EMBL" id="JF775509">
    <property type="protein sequence ID" value="AEP27067.1"/>
    <property type="molecule type" value="Genomic_DNA"/>
</dbReference>
<dbReference type="InterPro" id="IPR002168">
    <property type="entry name" value="Lipase_GDXG_HIS_AS"/>
</dbReference>
<dbReference type="GO" id="GO:0004771">
    <property type="term" value="F:sterol ester esterase activity"/>
    <property type="evidence" value="ECO:0007669"/>
    <property type="project" value="TreeGrafter"/>
</dbReference>
<dbReference type="AlphaFoldDB" id="H8YPM9"/>
<dbReference type="GO" id="GO:0005829">
    <property type="term" value="C:cytosol"/>
    <property type="evidence" value="ECO:0007669"/>
    <property type="project" value="TreeGrafter"/>
</dbReference>
<dbReference type="SMR" id="H8YPM9"/>
<dbReference type="ESTHER" id="9gamm-h8ypm9">
    <property type="family name" value="Hormone-sensitive_lipase_like"/>
</dbReference>
<proteinExistence type="inferred from homology"/>